<gene>
    <name evidence="1" type="ORF">VroAM7_51100</name>
</gene>
<evidence type="ECO:0000313" key="2">
    <source>
        <dbReference type="Proteomes" id="UP000315115"/>
    </source>
</evidence>
<accession>A0A510IFZ6</accession>
<reference evidence="2" key="1">
    <citation type="submission" date="2019-07" db="EMBL/GenBank/DDBJ databases">
        <title>Complete Genome Sequences of Vibrion rotiferianus strain AM7.</title>
        <authorList>
            <person name="Miyazaki K."/>
            <person name="Wiseschart A."/>
            <person name="Pootanakit K."/>
            <person name="Ishimori K."/>
            <person name="Kitahara K."/>
        </authorList>
    </citation>
    <scope>NUCLEOTIDE SEQUENCE [LARGE SCALE GENOMIC DNA]</scope>
    <source>
        <strain evidence="2">AM7</strain>
        <plasmid evidence="2">pam7 dna</plasmid>
    </source>
</reference>
<name>A0A510IFZ6_9VIBR</name>
<dbReference type="EMBL" id="AP019800">
    <property type="protein sequence ID" value="BBL92457.1"/>
    <property type="molecule type" value="Genomic_DNA"/>
</dbReference>
<keyword evidence="1" id="KW-0614">Plasmid</keyword>
<organism evidence="1 2">
    <name type="scientific">Vibrio rotiferianus</name>
    <dbReference type="NCBI Taxonomy" id="190895"/>
    <lineage>
        <taxon>Bacteria</taxon>
        <taxon>Pseudomonadati</taxon>
        <taxon>Pseudomonadota</taxon>
        <taxon>Gammaproteobacteria</taxon>
        <taxon>Vibrionales</taxon>
        <taxon>Vibrionaceae</taxon>
        <taxon>Vibrio</taxon>
    </lineage>
</organism>
<dbReference type="AlphaFoldDB" id="A0A510IFZ6"/>
<dbReference type="RefSeq" id="WP_269472746.1">
    <property type="nucleotide sequence ID" value="NZ_AP019800.1"/>
</dbReference>
<protein>
    <submittedName>
        <fullName evidence="1">Uncharacterized protein</fullName>
    </submittedName>
</protein>
<proteinExistence type="predicted"/>
<evidence type="ECO:0000313" key="1">
    <source>
        <dbReference type="EMBL" id="BBL92457.1"/>
    </source>
</evidence>
<dbReference type="Proteomes" id="UP000315115">
    <property type="component" value="Plasmid pAM7"/>
</dbReference>
<sequence length="41" mass="4843">MDIWHYPRTQLATFILNGMDKGLLQRVSIFAPRKRGKKLKN</sequence>
<geneLocation type="plasmid" evidence="2">
    <name>pam7 dna</name>
</geneLocation>